<sequence>METVLQNLEQKFVISNRYHPNLMAIFILLGVGLVVLWIRKHKKSSSNEQIHGPGLLNSLKLLFRTNAMRLRLIDEWAKTYKDIFEFKLGPYSIVCLNSPPLIQKLLSSRDSNYLAKPQIYDIFRQFIGDGVLVSEGNKWKSRRKVLNSQIFAYGTLTYYMKLFNEEGDSLVNIFDSLATSPFSAPIDDILLKSSLSAISKILLGQTLNSRDKSSETKIIWMMTKAKEMILTKFCNPLHRSKWLWRLHPMSKVENEAQNFTKELKTSVMNNNFPFQTQLLDNGVPPDEIFNESLNLLTAGFDTTATGLHFLLLILSLHPSHQEKCQQEVDLLFEETDNEISLSALSKLEYLEMCMNEALRLMPVIPGFMRGIKTPLDLGNGQILPANTTVLVYAHGIHMNPEYYPEPQRFMPERFSKAETRKRPAYLSMME</sequence>
<keyword evidence="6" id="KW-0408">Iron</keyword>
<dbReference type="GO" id="GO:0016705">
    <property type="term" value="F:oxidoreductase activity, acting on paired donors, with incorporation or reduction of molecular oxygen"/>
    <property type="evidence" value="ECO:0007669"/>
    <property type="project" value="InterPro"/>
</dbReference>
<keyword evidence="3" id="KW-0349">Heme</keyword>
<dbReference type="GO" id="GO:0020037">
    <property type="term" value="F:heme binding"/>
    <property type="evidence" value="ECO:0007669"/>
    <property type="project" value="InterPro"/>
</dbReference>
<dbReference type="Pfam" id="PF00067">
    <property type="entry name" value="p450"/>
    <property type="match status" value="1"/>
</dbReference>
<dbReference type="STRING" id="48709.A0A1D2MB47"/>
<organism evidence="9 10">
    <name type="scientific">Orchesella cincta</name>
    <name type="common">Springtail</name>
    <name type="synonym">Podura cincta</name>
    <dbReference type="NCBI Taxonomy" id="48709"/>
    <lineage>
        <taxon>Eukaryota</taxon>
        <taxon>Metazoa</taxon>
        <taxon>Ecdysozoa</taxon>
        <taxon>Arthropoda</taxon>
        <taxon>Hexapoda</taxon>
        <taxon>Collembola</taxon>
        <taxon>Entomobryomorpha</taxon>
        <taxon>Entomobryoidea</taxon>
        <taxon>Orchesellidae</taxon>
        <taxon>Orchesellinae</taxon>
        <taxon>Orchesella</taxon>
    </lineage>
</organism>
<feature type="transmembrane region" description="Helical" evidence="8">
    <location>
        <begin position="20"/>
        <end position="38"/>
    </location>
</feature>
<dbReference type="SUPFAM" id="SSF48264">
    <property type="entry name" value="Cytochrome P450"/>
    <property type="match status" value="1"/>
</dbReference>
<gene>
    <name evidence="9" type="ORF">Ocin01_16463</name>
</gene>
<dbReference type="InterPro" id="IPR002401">
    <property type="entry name" value="Cyt_P450_E_grp-I"/>
</dbReference>
<evidence type="ECO:0000256" key="4">
    <source>
        <dbReference type="ARBA" id="ARBA00022723"/>
    </source>
</evidence>
<name>A0A1D2MB47_ORCCI</name>
<dbReference type="Proteomes" id="UP000094527">
    <property type="component" value="Unassembled WGS sequence"/>
</dbReference>
<evidence type="ECO:0000256" key="8">
    <source>
        <dbReference type="SAM" id="Phobius"/>
    </source>
</evidence>
<dbReference type="GO" id="GO:0004497">
    <property type="term" value="F:monooxygenase activity"/>
    <property type="evidence" value="ECO:0007669"/>
    <property type="project" value="UniProtKB-KW"/>
</dbReference>
<dbReference type="GO" id="GO:0005506">
    <property type="term" value="F:iron ion binding"/>
    <property type="evidence" value="ECO:0007669"/>
    <property type="project" value="InterPro"/>
</dbReference>
<dbReference type="OrthoDB" id="1470350at2759"/>
<evidence type="ECO:0000313" key="10">
    <source>
        <dbReference type="Proteomes" id="UP000094527"/>
    </source>
</evidence>
<protein>
    <submittedName>
        <fullName evidence="9">Cytochrome P450 4c21</fullName>
    </submittedName>
</protein>
<keyword evidence="8" id="KW-0812">Transmembrane</keyword>
<keyword evidence="4" id="KW-0479">Metal-binding</keyword>
<evidence type="ECO:0000256" key="3">
    <source>
        <dbReference type="ARBA" id="ARBA00022617"/>
    </source>
</evidence>
<keyword evidence="5" id="KW-0560">Oxidoreductase</keyword>
<evidence type="ECO:0000256" key="2">
    <source>
        <dbReference type="ARBA" id="ARBA00010617"/>
    </source>
</evidence>
<evidence type="ECO:0000256" key="7">
    <source>
        <dbReference type="ARBA" id="ARBA00023033"/>
    </source>
</evidence>
<dbReference type="AlphaFoldDB" id="A0A1D2MB47"/>
<dbReference type="PANTHER" id="PTHR24291">
    <property type="entry name" value="CYTOCHROME P450 FAMILY 4"/>
    <property type="match status" value="1"/>
</dbReference>
<dbReference type="EMBL" id="LJIJ01002106">
    <property type="protein sequence ID" value="ODM90217.1"/>
    <property type="molecule type" value="Genomic_DNA"/>
</dbReference>
<keyword evidence="10" id="KW-1185">Reference proteome</keyword>
<dbReference type="Gene3D" id="1.10.630.10">
    <property type="entry name" value="Cytochrome P450"/>
    <property type="match status" value="1"/>
</dbReference>
<dbReference type="InterPro" id="IPR050196">
    <property type="entry name" value="Cytochrome_P450_Monoox"/>
</dbReference>
<evidence type="ECO:0000313" key="9">
    <source>
        <dbReference type="EMBL" id="ODM90217.1"/>
    </source>
</evidence>
<reference evidence="9 10" key="1">
    <citation type="journal article" date="2016" name="Genome Biol. Evol.">
        <title>Gene Family Evolution Reflects Adaptation to Soil Environmental Stressors in the Genome of the Collembolan Orchesella cincta.</title>
        <authorList>
            <person name="Faddeeva-Vakhrusheva A."/>
            <person name="Derks M.F."/>
            <person name="Anvar S.Y."/>
            <person name="Agamennone V."/>
            <person name="Suring W."/>
            <person name="Smit S."/>
            <person name="van Straalen N.M."/>
            <person name="Roelofs D."/>
        </authorList>
    </citation>
    <scope>NUCLEOTIDE SEQUENCE [LARGE SCALE GENOMIC DNA]</scope>
    <source>
        <tissue evidence="9">Mixed pool</tissue>
    </source>
</reference>
<comment type="similarity">
    <text evidence="2">Belongs to the cytochrome P450 family.</text>
</comment>
<evidence type="ECO:0000256" key="6">
    <source>
        <dbReference type="ARBA" id="ARBA00023004"/>
    </source>
</evidence>
<comment type="cofactor">
    <cofactor evidence="1">
        <name>heme</name>
        <dbReference type="ChEBI" id="CHEBI:30413"/>
    </cofactor>
</comment>
<accession>A0A1D2MB47</accession>
<dbReference type="InterPro" id="IPR036396">
    <property type="entry name" value="Cyt_P450_sf"/>
</dbReference>
<dbReference type="OMA" id="HRDECKV"/>
<keyword evidence="8" id="KW-0472">Membrane</keyword>
<dbReference type="PRINTS" id="PR00463">
    <property type="entry name" value="EP450I"/>
</dbReference>
<proteinExistence type="inferred from homology"/>
<dbReference type="InterPro" id="IPR001128">
    <property type="entry name" value="Cyt_P450"/>
</dbReference>
<evidence type="ECO:0000256" key="1">
    <source>
        <dbReference type="ARBA" id="ARBA00001971"/>
    </source>
</evidence>
<keyword evidence="7" id="KW-0503">Monooxygenase</keyword>
<comment type="caution">
    <text evidence="9">The sequence shown here is derived from an EMBL/GenBank/DDBJ whole genome shotgun (WGS) entry which is preliminary data.</text>
</comment>
<keyword evidence="8" id="KW-1133">Transmembrane helix</keyword>
<evidence type="ECO:0000256" key="5">
    <source>
        <dbReference type="ARBA" id="ARBA00023002"/>
    </source>
</evidence>
<dbReference type="PANTHER" id="PTHR24291:SF161">
    <property type="entry name" value="CYTOCHROME P450 315A1, MITOCHONDRIAL"/>
    <property type="match status" value="1"/>
</dbReference>